<reference evidence="2 3" key="1">
    <citation type="submission" date="2016-11" db="EMBL/GenBank/DDBJ databases">
        <authorList>
            <person name="Jaros S."/>
            <person name="Januszkiewicz K."/>
            <person name="Wedrychowicz H."/>
        </authorList>
    </citation>
    <scope>NUCLEOTIDE SEQUENCE [LARGE SCALE GENOMIC DNA]</scope>
    <source>
        <strain evidence="2 3">DSM 15480</strain>
    </source>
</reference>
<dbReference type="RefSeq" id="WP_159434696.1">
    <property type="nucleotide sequence ID" value="NZ_FQZY01000142.1"/>
</dbReference>
<feature type="chain" id="PRO_5013200912" evidence="1">
    <location>
        <begin position="30"/>
        <end position="48"/>
    </location>
</feature>
<keyword evidence="3" id="KW-1185">Reference proteome</keyword>
<organism evidence="2 3">
    <name type="scientific">Hespellia stercorisuis DSM 15480</name>
    <dbReference type="NCBI Taxonomy" id="1121950"/>
    <lineage>
        <taxon>Bacteria</taxon>
        <taxon>Bacillati</taxon>
        <taxon>Bacillota</taxon>
        <taxon>Clostridia</taxon>
        <taxon>Lachnospirales</taxon>
        <taxon>Lachnospiraceae</taxon>
        <taxon>Hespellia</taxon>
    </lineage>
</organism>
<protein>
    <submittedName>
        <fullName evidence="2">Uncharacterized protein</fullName>
    </submittedName>
</protein>
<evidence type="ECO:0000313" key="2">
    <source>
        <dbReference type="EMBL" id="SHL02243.1"/>
    </source>
</evidence>
<proteinExistence type="predicted"/>
<name>A0A1M6X8J5_9FIRM</name>
<dbReference type="Proteomes" id="UP000184301">
    <property type="component" value="Unassembled WGS sequence"/>
</dbReference>
<dbReference type="AlphaFoldDB" id="A0A1M6X8J5"/>
<dbReference type="EMBL" id="FQZY01000142">
    <property type="protein sequence ID" value="SHL02243.1"/>
    <property type="molecule type" value="Genomic_DNA"/>
</dbReference>
<gene>
    <name evidence="2" type="ORF">SAMN02745243_04174</name>
</gene>
<feature type="signal peptide" evidence="1">
    <location>
        <begin position="1"/>
        <end position="29"/>
    </location>
</feature>
<sequence>MKKKIKRLLTGVLALATVVTALPVSQVHASETQYWTESTERVGIIEKV</sequence>
<accession>A0A1M6X8J5</accession>
<evidence type="ECO:0000313" key="3">
    <source>
        <dbReference type="Proteomes" id="UP000184301"/>
    </source>
</evidence>
<evidence type="ECO:0000256" key="1">
    <source>
        <dbReference type="SAM" id="SignalP"/>
    </source>
</evidence>
<keyword evidence="1" id="KW-0732">Signal</keyword>